<dbReference type="EMBL" id="SEYY01019931">
    <property type="protein sequence ID" value="KAB7497767.1"/>
    <property type="molecule type" value="Genomic_DNA"/>
</dbReference>
<gene>
    <name evidence="1" type="ORF">Anas_00982</name>
</gene>
<dbReference type="AlphaFoldDB" id="A0A5N5SUT2"/>
<organism evidence="1 2">
    <name type="scientific">Armadillidium nasatum</name>
    <dbReference type="NCBI Taxonomy" id="96803"/>
    <lineage>
        <taxon>Eukaryota</taxon>
        <taxon>Metazoa</taxon>
        <taxon>Ecdysozoa</taxon>
        <taxon>Arthropoda</taxon>
        <taxon>Crustacea</taxon>
        <taxon>Multicrustacea</taxon>
        <taxon>Malacostraca</taxon>
        <taxon>Eumalacostraca</taxon>
        <taxon>Peracarida</taxon>
        <taxon>Isopoda</taxon>
        <taxon>Oniscidea</taxon>
        <taxon>Crinocheta</taxon>
        <taxon>Armadillidiidae</taxon>
        <taxon>Armadillidium</taxon>
    </lineage>
</organism>
<proteinExistence type="predicted"/>
<dbReference type="SUPFAM" id="SSF82895">
    <property type="entry name" value="TSP-1 type 1 repeat"/>
    <property type="match status" value="1"/>
</dbReference>
<evidence type="ECO:0008006" key="3">
    <source>
        <dbReference type="Google" id="ProtNLM"/>
    </source>
</evidence>
<name>A0A5N5SUT2_9CRUS</name>
<dbReference type="Pfam" id="PF19030">
    <property type="entry name" value="TSP1_ADAMTS"/>
    <property type="match status" value="1"/>
</dbReference>
<dbReference type="OrthoDB" id="5855429at2759"/>
<evidence type="ECO:0000313" key="2">
    <source>
        <dbReference type="Proteomes" id="UP000326759"/>
    </source>
</evidence>
<reference evidence="1 2" key="1">
    <citation type="journal article" date="2019" name="PLoS Biol.">
        <title>Sex chromosomes control vertical transmission of feminizing Wolbachia symbionts in an isopod.</title>
        <authorList>
            <person name="Becking T."/>
            <person name="Chebbi M.A."/>
            <person name="Giraud I."/>
            <person name="Moumen B."/>
            <person name="Laverre T."/>
            <person name="Caubet Y."/>
            <person name="Peccoud J."/>
            <person name="Gilbert C."/>
            <person name="Cordaux R."/>
        </authorList>
    </citation>
    <scope>NUCLEOTIDE SEQUENCE [LARGE SCALE GENOMIC DNA]</scope>
    <source>
        <strain evidence="1">ANa2</strain>
        <tissue evidence="1">Whole body excluding digestive tract and cuticle</tissue>
    </source>
</reference>
<sequence length="227" mass="25758">EFNSDGTPLRNTIDTDLRTKGSRSLAFFIDDFEDSPQVLSSLRHIGDDVVESHWRIKRDLRTSSHRLPGTLRDSYLLSLVDEINATFSVPPSNDHEAKSSFIDLDNPLFNDGYIDPTVGPDLAEKESRVVEENKNGSLSLLTINKYRWFTTSTPCSVTCGEGIMKFTIKCVDESDIEVEKRLCPRPVPPTQLNCFRKPCQNNYKKIPSSILESWLKGIVDEVRKKHP</sequence>
<keyword evidence="2" id="KW-1185">Reference proteome</keyword>
<feature type="non-terminal residue" evidence="1">
    <location>
        <position position="1"/>
    </location>
</feature>
<evidence type="ECO:0000313" key="1">
    <source>
        <dbReference type="EMBL" id="KAB7497767.1"/>
    </source>
</evidence>
<dbReference type="InterPro" id="IPR036383">
    <property type="entry name" value="TSP1_rpt_sf"/>
</dbReference>
<accession>A0A5N5SUT2</accession>
<protein>
    <recommendedName>
        <fullName evidence="3">ADAMTS-like protein 1</fullName>
    </recommendedName>
</protein>
<dbReference type="Gene3D" id="2.20.100.10">
    <property type="entry name" value="Thrombospondin type-1 (TSP1) repeat"/>
    <property type="match status" value="1"/>
</dbReference>
<dbReference type="Proteomes" id="UP000326759">
    <property type="component" value="Unassembled WGS sequence"/>
</dbReference>
<comment type="caution">
    <text evidence="1">The sequence shown here is derived from an EMBL/GenBank/DDBJ whole genome shotgun (WGS) entry which is preliminary data.</text>
</comment>